<keyword evidence="3" id="KW-1185">Reference proteome</keyword>
<comment type="caution">
    <text evidence="2">The sequence shown here is derived from an EMBL/GenBank/DDBJ whole genome shotgun (WGS) entry which is preliminary data.</text>
</comment>
<protein>
    <submittedName>
        <fullName evidence="2">Uncharacterized protein</fullName>
    </submittedName>
</protein>
<dbReference type="AlphaFoldDB" id="A0AAV4G5U8"/>
<proteinExistence type="predicted"/>
<name>A0AAV4G5U8_9GAST</name>
<evidence type="ECO:0000256" key="1">
    <source>
        <dbReference type="SAM" id="MobiDB-lite"/>
    </source>
</evidence>
<dbReference type="Proteomes" id="UP000762676">
    <property type="component" value="Unassembled WGS sequence"/>
</dbReference>
<feature type="non-terminal residue" evidence="2">
    <location>
        <position position="1"/>
    </location>
</feature>
<accession>A0AAV4G5U8</accession>
<dbReference type="EMBL" id="BMAT01011867">
    <property type="protein sequence ID" value="GFR80824.1"/>
    <property type="molecule type" value="Genomic_DNA"/>
</dbReference>
<sequence>GPQLGTFGQARAAVIVEVAKEVRPKLYAQAVRGGPIRKVTAPVPTPKKSESLPVARNSTTRRAGLFNSKHKTWETRKPQTCGRYGTDPEVDLESIDSIWSLPKNFSRVDRRAGGTCPPRPGLRQQPSPTQPPPRATAPEESDSEDMDTDLGSALSADPSGCPLSPLVLIKKQMLRWSPFP</sequence>
<gene>
    <name evidence="2" type="ORF">ElyMa_005907900</name>
</gene>
<organism evidence="2 3">
    <name type="scientific">Elysia marginata</name>
    <dbReference type="NCBI Taxonomy" id="1093978"/>
    <lineage>
        <taxon>Eukaryota</taxon>
        <taxon>Metazoa</taxon>
        <taxon>Spiralia</taxon>
        <taxon>Lophotrochozoa</taxon>
        <taxon>Mollusca</taxon>
        <taxon>Gastropoda</taxon>
        <taxon>Heterobranchia</taxon>
        <taxon>Euthyneura</taxon>
        <taxon>Panpulmonata</taxon>
        <taxon>Sacoglossa</taxon>
        <taxon>Placobranchoidea</taxon>
        <taxon>Plakobranchidae</taxon>
        <taxon>Elysia</taxon>
    </lineage>
</organism>
<evidence type="ECO:0000313" key="2">
    <source>
        <dbReference type="EMBL" id="GFR80824.1"/>
    </source>
</evidence>
<evidence type="ECO:0000313" key="3">
    <source>
        <dbReference type="Proteomes" id="UP000762676"/>
    </source>
</evidence>
<feature type="region of interest" description="Disordered" evidence="1">
    <location>
        <begin position="37"/>
        <end position="88"/>
    </location>
</feature>
<feature type="region of interest" description="Disordered" evidence="1">
    <location>
        <begin position="106"/>
        <end position="162"/>
    </location>
</feature>
<reference evidence="2 3" key="1">
    <citation type="journal article" date="2021" name="Elife">
        <title>Chloroplast acquisition without the gene transfer in kleptoplastic sea slugs, Plakobranchus ocellatus.</title>
        <authorList>
            <person name="Maeda T."/>
            <person name="Takahashi S."/>
            <person name="Yoshida T."/>
            <person name="Shimamura S."/>
            <person name="Takaki Y."/>
            <person name="Nagai Y."/>
            <person name="Toyoda A."/>
            <person name="Suzuki Y."/>
            <person name="Arimoto A."/>
            <person name="Ishii H."/>
            <person name="Satoh N."/>
            <person name="Nishiyama T."/>
            <person name="Hasebe M."/>
            <person name="Maruyama T."/>
            <person name="Minagawa J."/>
            <person name="Obokata J."/>
            <person name="Shigenobu S."/>
        </authorList>
    </citation>
    <scope>NUCLEOTIDE SEQUENCE [LARGE SCALE GENOMIC DNA]</scope>
</reference>
<feature type="compositionally biased region" description="Acidic residues" evidence="1">
    <location>
        <begin position="139"/>
        <end position="148"/>
    </location>
</feature>